<name>C4FGU5_9BIFI</name>
<keyword evidence="1" id="KW-1133">Transmembrane helix</keyword>
<accession>C4FGU5</accession>
<reference evidence="3" key="1">
    <citation type="submission" date="2009-04" db="EMBL/GenBank/DDBJ databases">
        <authorList>
            <person name="Weinstock G."/>
            <person name="Sodergren E."/>
            <person name="Clifton S."/>
            <person name="Fulton L."/>
            <person name="Fulton B."/>
            <person name="Courtney L."/>
            <person name="Fronick C."/>
            <person name="Harrison M."/>
            <person name="Strong C."/>
            <person name="Farmer C."/>
            <person name="Delahaunty K."/>
            <person name="Markovic C."/>
            <person name="Hall O."/>
            <person name="Minx P."/>
            <person name="Tomlinson C."/>
            <person name="Mitreva M."/>
            <person name="Nelson J."/>
            <person name="Hou S."/>
            <person name="Wollam A."/>
            <person name="Pepin K.H."/>
            <person name="Johnson M."/>
            <person name="Bhonagiri V."/>
            <person name="Nash W.E."/>
            <person name="Warren W."/>
            <person name="Chinwalla A."/>
            <person name="Mardis E.R."/>
            <person name="Wilson R.K."/>
        </authorList>
    </citation>
    <scope>NUCLEOTIDE SEQUENCE [LARGE SCALE GENOMIC DNA]</scope>
    <source>
        <strain evidence="3">DSM 20098</strain>
    </source>
</reference>
<evidence type="ECO:0000259" key="2">
    <source>
        <dbReference type="Pfam" id="PF17802"/>
    </source>
</evidence>
<dbReference type="Pfam" id="PF17802">
    <property type="entry name" value="SpaA"/>
    <property type="match status" value="2"/>
</dbReference>
<feature type="transmembrane region" description="Helical" evidence="1">
    <location>
        <begin position="1206"/>
        <end position="1229"/>
    </location>
</feature>
<comment type="caution">
    <text evidence="3">The sequence shown here is derived from an EMBL/GenBank/DDBJ whole genome shotgun (WGS) entry which is preliminary data.</text>
</comment>
<dbReference type="Gene3D" id="2.60.40.10">
    <property type="entry name" value="Immunoglobulins"/>
    <property type="match status" value="2"/>
</dbReference>
<dbReference type="GO" id="GO:0005975">
    <property type="term" value="P:carbohydrate metabolic process"/>
    <property type="evidence" value="ECO:0007669"/>
    <property type="project" value="UniProtKB-ARBA"/>
</dbReference>
<proteinExistence type="predicted"/>
<dbReference type="KEGG" id="bang:BBAG_0153"/>
<evidence type="ECO:0000256" key="1">
    <source>
        <dbReference type="SAM" id="Phobius"/>
    </source>
</evidence>
<feature type="domain" description="SpaA-like prealbumin fold" evidence="2">
    <location>
        <begin position="1063"/>
        <end position="1168"/>
    </location>
</feature>
<keyword evidence="1" id="KW-0812">Transmembrane</keyword>
<dbReference type="PATRIC" id="fig|518635.17.peg.159"/>
<dbReference type="eggNOG" id="COG4932">
    <property type="taxonomic scope" value="Bacteria"/>
</dbReference>
<feature type="domain" description="SpaA-like prealbumin fold" evidence="2">
    <location>
        <begin position="941"/>
        <end position="1024"/>
    </location>
</feature>
<dbReference type="RefSeq" id="WP_003827380.1">
    <property type="nucleotide sequence ID" value="NZ_AP012322.1"/>
</dbReference>
<keyword evidence="4" id="KW-1185">Reference proteome</keyword>
<organism evidence="3 4">
    <name type="scientific">Bifidobacterium angulatum DSM 20098 = JCM 7096</name>
    <dbReference type="NCBI Taxonomy" id="518635"/>
    <lineage>
        <taxon>Bacteria</taxon>
        <taxon>Bacillati</taxon>
        <taxon>Actinomycetota</taxon>
        <taxon>Actinomycetes</taxon>
        <taxon>Bifidobacteriales</taxon>
        <taxon>Bifidobacteriaceae</taxon>
        <taxon>Bifidobacterium</taxon>
    </lineage>
</organism>
<dbReference type="EMBL" id="ABYS02000012">
    <property type="protein sequence ID" value="EEP20487.1"/>
    <property type="molecule type" value="Genomic_DNA"/>
</dbReference>
<keyword evidence="1" id="KW-0472">Membrane</keyword>
<sequence>MVIRLTRLMTAIALVIGIIVPVATASAVDRGGHRGGIDTAQQTPVCGHPWNQNEQGATVDSSKPSGRLVGCISNAAVQYRLQNSTQWQNVPADEHGNVSFDYSTKIAQFRFDAQFVIPQGSITEDNHVFRYHIAGFNGSGTTMSGTLNDDLGTYTIAPDGLVTIVFSEHAISKNAVAPLDNGRLYIEADRSKVTGNNPGQTVLDFGNGHTTTITMYRRSGSTSKKVIGTPTLQPDGTLSTRWQAQFANTGTIDQPIVRIEDWMAYENVAEQNGSTSSSRGWYTADNINDLYQTLTTTMGHGTLTVYTVTLPSYKGGAAVTWPAGGSATGTYWKWVFQPDSYSIPVGQTLTLQYDSTFANDVLHPASKNISRFVRSNNGGDYFTNNAIAWNPLRPRISLTKTAGGQQTPSAEQCQTMGVTEGHCGLASWNVSVRNAGDGQLPAGWVMQDTGSGVWYTKQLLQDSLRVTVDGKQLAGATQVSSDNGKTWVDLDKAQESQRYTSFRFVADNALAPGTTAAITYHSLFDSSETTVRKNSATAGTGVGGAFVKPVTSSVQVASLVKDGCGDPVDGQGNPKFASCSANGADYTCTATTDPVSVRQVGWRISAHVTDNWRRAPLVFTETLPEGLRDVKFAFSDHGDRKQWLTVGDTRFTNTQGVQYAVTVKQTGDRTYQITIPKQATDLMNDGNVYLYVAARTPDINDGKYWMEGKYDGKRGCVADSALKNGAGDCLTAKYRNTVSMGSGSIPSVSTSETFVDNFQKTNTGVEDKQNVDGGWSSDGKSFTRTYYVRANRYGLNIDATHAKQDDVPDTDMLPIKDTLTVPAIPEGSNPQVTFLGNVTVCLAWIGNGQPCPAGKTYQPSSDAIVYQENDAKLGGVLTVYVPDSTPVTISYQYGFKGSAGFDVANTARFSNSPWSDAGAFNTNGAAISSSGVIVQTSTMLLHKTDDDASGYRDLAGAKFELLAWNGHDYASNKPTPITAVTDEKGMIVVGKTQGLQCGTAYRIKELQAPPGYEINDGQTDFYLTNCGGGAYFGPTNADGSPDASVHQWTGGYTVTIRDKKITGSVSWSKVDADHHEEYLSGTTWRLERRNDDGTWNKVNDSLYNFADCVGDGNAACAGTGDKDPAVGKLTIDNLDWGTYRLTEITSPGGYRLPDSDRTWAEFTIRREDPKAKAVLQGRGDWAGVTDNRLTNRPQPVSALPSAGRRAAWVVTIVGMVASGGALAVLAIAAHIRKRSYGNRSV</sequence>
<gene>
    <name evidence="3" type="ORF">BIFANG_03573</name>
</gene>
<evidence type="ECO:0000313" key="4">
    <source>
        <dbReference type="Proteomes" id="UP000006408"/>
    </source>
</evidence>
<dbReference type="HOGENOM" id="CLU_266659_0_0_11"/>
<evidence type="ECO:0000313" key="3">
    <source>
        <dbReference type="EMBL" id="EEP20487.1"/>
    </source>
</evidence>
<dbReference type="Proteomes" id="UP000006408">
    <property type="component" value="Unassembled WGS sequence"/>
</dbReference>
<dbReference type="AlphaFoldDB" id="C4FGU5"/>
<protein>
    <submittedName>
        <fullName evidence="3">Cna protein B-type domain protein</fullName>
    </submittedName>
</protein>
<dbReference type="InterPro" id="IPR041033">
    <property type="entry name" value="SpaA_PFL_dom_1"/>
</dbReference>
<dbReference type="InterPro" id="IPR013783">
    <property type="entry name" value="Ig-like_fold"/>
</dbReference>
<dbReference type="GeneID" id="42864511"/>
<dbReference type="STRING" id="1683.Bang102_002845"/>